<keyword evidence="1" id="KW-0812">Transmembrane</keyword>
<dbReference type="Pfam" id="PF14341">
    <property type="entry name" value="PilX_N"/>
    <property type="match status" value="1"/>
</dbReference>
<comment type="caution">
    <text evidence="3">The sequence shown here is derived from an EMBL/GenBank/DDBJ whole genome shotgun (WGS) entry which is preliminary data.</text>
</comment>
<gene>
    <name evidence="3" type="ORF">AT959_03680</name>
</gene>
<dbReference type="Proteomes" id="UP000070186">
    <property type="component" value="Unassembled WGS sequence"/>
</dbReference>
<evidence type="ECO:0000313" key="4">
    <source>
        <dbReference type="Proteomes" id="UP000070186"/>
    </source>
</evidence>
<keyword evidence="4" id="KW-1185">Reference proteome</keyword>
<evidence type="ECO:0000259" key="2">
    <source>
        <dbReference type="Pfam" id="PF14341"/>
    </source>
</evidence>
<name>A0A133XMK6_9RHOO</name>
<protein>
    <recommendedName>
        <fullName evidence="2">Type 4 fimbrial biogenesis protein PilX N-terminal domain-containing protein</fullName>
    </recommendedName>
</protein>
<dbReference type="EMBL" id="LODL01000007">
    <property type="protein sequence ID" value="KXB32168.1"/>
    <property type="molecule type" value="Genomic_DNA"/>
</dbReference>
<accession>A0A133XMK6</accession>
<sequence>MLTKSNLREQSVAPPHAQKGVVLFIALIVLVVMTLGGIALIRSTDLTNIIAGNLAFRQAATHSGDTGIETAFAWLQANSGLLTNDVANAGYSANGNNPSRSPAAGQTWDAYWNSLPASRIRTLATDASGNTVSFIIDRMCANAGATTGGANCSASVVASVAGGAAEEGGEIALTAPSATYYRITVRIAGPRNTVSFVQAMVTI</sequence>
<dbReference type="STRING" id="281362.AT959_03680"/>
<proteinExistence type="predicted"/>
<keyword evidence="1" id="KW-1133">Transmembrane helix</keyword>
<dbReference type="AlphaFoldDB" id="A0A133XMK6"/>
<evidence type="ECO:0000313" key="3">
    <source>
        <dbReference type="EMBL" id="KXB32168.1"/>
    </source>
</evidence>
<dbReference type="InterPro" id="IPR025746">
    <property type="entry name" value="PilX_N_dom"/>
</dbReference>
<keyword evidence="1" id="KW-0472">Membrane</keyword>
<organism evidence="3 4">
    <name type="scientific">Dechloromonas denitrificans</name>
    <dbReference type="NCBI Taxonomy" id="281362"/>
    <lineage>
        <taxon>Bacteria</taxon>
        <taxon>Pseudomonadati</taxon>
        <taxon>Pseudomonadota</taxon>
        <taxon>Betaproteobacteria</taxon>
        <taxon>Rhodocyclales</taxon>
        <taxon>Azonexaceae</taxon>
        <taxon>Dechloromonas</taxon>
    </lineage>
</organism>
<evidence type="ECO:0000256" key="1">
    <source>
        <dbReference type="SAM" id="Phobius"/>
    </source>
</evidence>
<reference evidence="3 4" key="1">
    <citation type="submission" date="2015-12" db="EMBL/GenBank/DDBJ databases">
        <title>Nitrous oxide reduction kinetics distinguish bacteria harboring typical versus atypical NosZ.</title>
        <authorList>
            <person name="Yoon S."/>
            <person name="Nissen S."/>
            <person name="Park D."/>
            <person name="Sanford R.A."/>
            <person name="Loeffler F.E."/>
        </authorList>
    </citation>
    <scope>NUCLEOTIDE SEQUENCE [LARGE SCALE GENOMIC DNA]</scope>
    <source>
        <strain evidence="3 4">ATCC BAA-841</strain>
    </source>
</reference>
<feature type="domain" description="Type 4 fimbrial biogenesis protein PilX N-terminal" evidence="2">
    <location>
        <begin position="19"/>
        <end position="69"/>
    </location>
</feature>
<feature type="transmembrane region" description="Helical" evidence="1">
    <location>
        <begin position="21"/>
        <end position="41"/>
    </location>
</feature>
<dbReference type="RefSeq" id="WP_066880704.1">
    <property type="nucleotide sequence ID" value="NZ_LODL01000007.1"/>
</dbReference>